<dbReference type="PANTHER" id="PTHR15944">
    <property type="entry name" value="FARNESYLCYSTEINE LYASE"/>
    <property type="match status" value="1"/>
</dbReference>
<evidence type="ECO:0000256" key="1">
    <source>
        <dbReference type="ARBA" id="ARBA00001974"/>
    </source>
</evidence>
<dbReference type="Pfam" id="PF07156">
    <property type="entry name" value="Prenylcys_lyase"/>
    <property type="match status" value="1"/>
</dbReference>
<dbReference type="GO" id="GO:0001735">
    <property type="term" value="F:prenylcysteine oxidase activity"/>
    <property type="evidence" value="ECO:0007669"/>
    <property type="project" value="InterPro"/>
</dbReference>
<evidence type="ECO:0000256" key="3">
    <source>
        <dbReference type="ARBA" id="ARBA00022630"/>
    </source>
</evidence>
<dbReference type="OrthoDB" id="437369at2759"/>
<evidence type="ECO:0000256" key="4">
    <source>
        <dbReference type="ARBA" id="ARBA00022729"/>
    </source>
</evidence>
<proteinExistence type="inferred from homology"/>
<dbReference type="InterPro" id="IPR017046">
    <property type="entry name" value="Prenylcysteine_Oxase1"/>
</dbReference>
<dbReference type="GO" id="GO:0030328">
    <property type="term" value="P:prenylcysteine catabolic process"/>
    <property type="evidence" value="ECO:0007669"/>
    <property type="project" value="InterPro"/>
</dbReference>
<feature type="transmembrane region" description="Helical" evidence="8">
    <location>
        <begin position="64"/>
        <end position="82"/>
    </location>
</feature>
<keyword evidence="8" id="KW-1133">Transmembrane helix</keyword>
<keyword evidence="6" id="KW-0560">Oxidoreductase</keyword>
<evidence type="ECO:0000256" key="7">
    <source>
        <dbReference type="ARBA" id="ARBA00023180"/>
    </source>
</evidence>
<dbReference type="PANTHER" id="PTHR15944:SF0">
    <property type="entry name" value="PRENYLCYSTEINE LYASE DOMAIN-CONTAINING PROTEIN"/>
    <property type="match status" value="1"/>
</dbReference>
<dbReference type="SUPFAM" id="SSF51905">
    <property type="entry name" value="FAD/NAD(P)-binding domain"/>
    <property type="match status" value="1"/>
</dbReference>
<dbReference type="AlphaFoldDB" id="A0A1W2TGY2"/>
<dbReference type="Proteomes" id="UP000054516">
    <property type="component" value="Unassembled WGS sequence"/>
</dbReference>
<organism evidence="10">
    <name type="scientific">Rosellinia necatrix</name>
    <name type="common">White root-rot fungus</name>
    <dbReference type="NCBI Taxonomy" id="77044"/>
    <lineage>
        <taxon>Eukaryota</taxon>
        <taxon>Fungi</taxon>
        <taxon>Dikarya</taxon>
        <taxon>Ascomycota</taxon>
        <taxon>Pezizomycotina</taxon>
        <taxon>Sordariomycetes</taxon>
        <taxon>Xylariomycetidae</taxon>
        <taxon>Xylariales</taxon>
        <taxon>Xylariaceae</taxon>
        <taxon>Rosellinia</taxon>
    </lineage>
</organism>
<keyword evidence="3" id="KW-0285">Flavoprotein</keyword>
<evidence type="ECO:0000313" key="10">
    <source>
        <dbReference type="EMBL" id="GAP87381.1"/>
    </source>
</evidence>
<comment type="similarity">
    <text evidence="2">Belongs to the prenylcysteine oxidase family.</text>
</comment>
<dbReference type="Pfam" id="PF13450">
    <property type="entry name" value="NAD_binding_8"/>
    <property type="match status" value="1"/>
</dbReference>
<evidence type="ECO:0000256" key="6">
    <source>
        <dbReference type="ARBA" id="ARBA00023002"/>
    </source>
</evidence>
<dbReference type="OMA" id="PYATTPW"/>
<dbReference type="EMBL" id="DF977472">
    <property type="protein sequence ID" value="GAP87381.1"/>
    <property type="molecule type" value="Genomic_DNA"/>
</dbReference>
<evidence type="ECO:0000256" key="5">
    <source>
        <dbReference type="ARBA" id="ARBA00022827"/>
    </source>
</evidence>
<dbReference type="Gene3D" id="3.50.50.60">
    <property type="entry name" value="FAD/NAD(P)-binding domain"/>
    <property type="match status" value="1"/>
</dbReference>
<evidence type="ECO:0000313" key="11">
    <source>
        <dbReference type="Proteomes" id="UP000054516"/>
    </source>
</evidence>
<dbReference type="GO" id="GO:0030327">
    <property type="term" value="P:prenylated protein catabolic process"/>
    <property type="evidence" value="ECO:0007669"/>
    <property type="project" value="TreeGrafter"/>
</dbReference>
<keyword evidence="11" id="KW-1185">Reference proteome</keyword>
<keyword evidence="5" id="KW-0274">FAD</keyword>
<keyword evidence="7" id="KW-0325">Glycoprotein</keyword>
<dbReference type="InterPro" id="IPR010795">
    <property type="entry name" value="Prenylcys_lyase"/>
</dbReference>
<sequence>MAPSQYRYTSGQDNWNPGAGSAGYAAMPPPYSRLPPSASERAPLLAKSGAEGVHFPVRGRTARLVILTTAFLAMIWCPVYFWRFIAVPPDSVPTYSVAIIGAGPAGVAAAQHIRTSPAARYVRFNITLYESKHIVGGALALHHTNESSIFPKEDPMQDPITAEDIAGTSLMWDNALFTRDSEKVLKDEVGFIDMGPEQIGYYKNTMKTASTTHPYEKMPMMTWLQLLWTYGSSVWQGNKLAQDGNLRKAMLKVPLVPDVEGIFNSLGVLKAVKQKARDMLRDRQISDRYAIDILEPQVQRACGQRLDQVTGLTAMMAASRQESANVYQGGNLIERLQRIAHKVSADIRTSRRVTGIKHVEIADDRFVWLVRHESAGGGIGNSSVEVFDKVIVAALNIGIQLETGNQRILDLTKHYNIRPMDIRSSPTQVTFFTSQVKLSPWNHDEDQVLFLEAWRAAGMRELALVREIMPNDGDNSGVEYLYRALSRLPVLEELRSHAQITWSYQTTIENAYPLLFPRQHFPSFELPAANGLWWTSVIQQAGSSVDLNWLAGKIVAQDLIREVTKG</sequence>
<keyword evidence="8" id="KW-0472">Membrane</keyword>
<dbReference type="InterPro" id="IPR036188">
    <property type="entry name" value="FAD/NAD-bd_sf"/>
</dbReference>
<reference evidence="10" key="1">
    <citation type="submission" date="2016-03" db="EMBL/GenBank/DDBJ databases">
        <title>Draft genome sequence of Rosellinia necatrix.</title>
        <authorList>
            <person name="Kanematsu S."/>
        </authorList>
    </citation>
    <scope>NUCLEOTIDE SEQUENCE [LARGE SCALE GENOMIC DNA]</scope>
    <source>
        <strain evidence="10">W97</strain>
    </source>
</reference>
<evidence type="ECO:0000256" key="2">
    <source>
        <dbReference type="ARBA" id="ARBA00009967"/>
    </source>
</evidence>
<name>A0A1W2TGY2_ROSNE</name>
<protein>
    <submittedName>
        <fullName evidence="10">Putative prenylcysteine oxidase 1 protein</fullName>
    </submittedName>
</protein>
<evidence type="ECO:0000259" key="9">
    <source>
        <dbReference type="Pfam" id="PF07156"/>
    </source>
</evidence>
<evidence type="ECO:0000256" key="8">
    <source>
        <dbReference type="SAM" id="Phobius"/>
    </source>
</evidence>
<keyword evidence="4" id="KW-0732">Signal</keyword>
<gene>
    <name evidence="10" type="ORF">SAMD00023353_2700290</name>
</gene>
<comment type="cofactor">
    <cofactor evidence="1">
        <name>FAD</name>
        <dbReference type="ChEBI" id="CHEBI:57692"/>
    </cofactor>
</comment>
<keyword evidence="8" id="KW-0812">Transmembrane</keyword>
<accession>A0A1W2TGY2</accession>
<feature type="domain" description="Prenylcysteine lyase" evidence="9">
    <location>
        <begin position="220"/>
        <end position="557"/>
    </location>
</feature>